<accession>A0A8S0Q678</accession>
<comment type="caution">
    <text evidence="1">The sequence shown here is derived from an EMBL/GenBank/DDBJ whole genome shotgun (WGS) entry which is preliminary data.</text>
</comment>
<dbReference type="SUPFAM" id="SSF74788">
    <property type="entry name" value="Cullin repeat-like"/>
    <property type="match status" value="1"/>
</dbReference>
<dbReference type="Gramene" id="OE9A118183T1">
    <property type="protein sequence ID" value="OE9A118183C1"/>
    <property type="gene ID" value="OE9A118183"/>
</dbReference>
<dbReference type="Proteomes" id="UP000594638">
    <property type="component" value="Unassembled WGS sequence"/>
</dbReference>
<evidence type="ECO:0008006" key="3">
    <source>
        <dbReference type="Google" id="ProtNLM"/>
    </source>
</evidence>
<keyword evidence="2" id="KW-1185">Reference proteome</keyword>
<proteinExistence type="predicted"/>
<protein>
    <recommendedName>
        <fullName evidence="3">Exocyst subunit Exo70 family protein</fullName>
    </recommendedName>
</protein>
<dbReference type="InterPro" id="IPR016159">
    <property type="entry name" value="Cullin_repeat-like_dom_sf"/>
</dbReference>
<dbReference type="AlphaFoldDB" id="A0A8S0Q678"/>
<sequence>MSARKLLKASVEKSKALGLCLEKAGPRLDGINHRLVSLEVAIFPIRALGAFGGHIDRAGVTAAAVLKSDLPWYLGMLKRLEEVLRFLGENCWMAIQWLADIMEYFEHHNVADGRFISGLKMAVKHLQELEVAEEKGRIDGGLLEISLERLGNEFRWLLTENSAPLQMSLPTLGEQASITSSPLLVAVIQKLQAILRRSIANNRQEKCIISFYVEGRSLNVRLKAL</sequence>
<organism evidence="1 2">
    <name type="scientific">Olea europaea subsp. europaea</name>
    <dbReference type="NCBI Taxonomy" id="158383"/>
    <lineage>
        <taxon>Eukaryota</taxon>
        <taxon>Viridiplantae</taxon>
        <taxon>Streptophyta</taxon>
        <taxon>Embryophyta</taxon>
        <taxon>Tracheophyta</taxon>
        <taxon>Spermatophyta</taxon>
        <taxon>Magnoliopsida</taxon>
        <taxon>eudicotyledons</taxon>
        <taxon>Gunneridae</taxon>
        <taxon>Pentapetalae</taxon>
        <taxon>asterids</taxon>
        <taxon>lamiids</taxon>
        <taxon>Lamiales</taxon>
        <taxon>Oleaceae</taxon>
        <taxon>Oleeae</taxon>
        <taxon>Olea</taxon>
    </lineage>
</organism>
<dbReference type="Gene3D" id="1.20.1280.170">
    <property type="entry name" value="Exocyst complex component Exo70"/>
    <property type="match status" value="1"/>
</dbReference>
<name>A0A8S0Q678_OLEEU</name>
<dbReference type="EMBL" id="CACTIH010000926">
    <property type="protein sequence ID" value="CAA2962381.1"/>
    <property type="molecule type" value="Genomic_DNA"/>
</dbReference>
<evidence type="ECO:0000313" key="1">
    <source>
        <dbReference type="EMBL" id="CAA2962381.1"/>
    </source>
</evidence>
<dbReference type="OrthoDB" id="1697855at2759"/>
<evidence type="ECO:0000313" key="2">
    <source>
        <dbReference type="Proteomes" id="UP000594638"/>
    </source>
</evidence>
<gene>
    <name evidence="1" type="ORF">OLEA9_A118183</name>
</gene>
<reference evidence="1 2" key="1">
    <citation type="submission" date="2019-12" db="EMBL/GenBank/DDBJ databases">
        <authorList>
            <person name="Alioto T."/>
            <person name="Alioto T."/>
            <person name="Gomez Garrido J."/>
        </authorList>
    </citation>
    <scope>NUCLEOTIDE SEQUENCE [LARGE SCALE GENOMIC DNA]</scope>
</reference>